<dbReference type="PRINTS" id="PR00069">
    <property type="entry name" value="ALDKETRDTASE"/>
</dbReference>
<dbReference type="EMBL" id="WMBE01000001">
    <property type="protein sequence ID" value="MDG0865866.1"/>
    <property type="molecule type" value="Genomic_DNA"/>
</dbReference>
<evidence type="ECO:0000313" key="6">
    <source>
        <dbReference type="Proteomes" id="UP001321249"/>
    </source>
</evidence>
<dbReference type="GO" id="GO:0005829">
    <property type="term" value="C:cytosol"/>
    <property type="evidence" value="ECO:0007669"/>
    <property type="project" value="TreeGrafter"/>
</dbReference>
<dbReference type="Pfam" id="PF00248">
    <property type="entry name" value="Aldo_ket_red"/>
    <property type="match status" value="1"/>
</dbReference>
<sequence length="338" mass="36802">MSCFRRRRVQYKSLGNTDIKVSEFALGCWPFAGGSVWGPQDDAVSIATVHSALDKGITFFDTAEGYNDDSHSEEVLGRALVGRRNEAVIATKISPPHLVPELVEQTCDASLQKLQTDYIDLYQIHWPNHSVAVEDSMAALLKLKDSGKIRSIGVCNFGVGDLSAALESAEIVTDQLPYNLLWRPIEVEIAPKCLDNNIGLICYSPLAQGLLTGRYASADDVPDGLSRSRLFSDDRPLASHGEDGCEVEAFNAIAKVIEIANELGEHPAKVALAWVRSRPGITALLVGARSPEELDLNIPAFEYELPAGVADRLSEATEPVKAKLGANADMWKGDNRMR</sequence>
<evidence type="ECO:0000313" key="4">
    <source>
        <dbReference type="EMBL" id="WFG39402.1"/>
    </source>
</evidence>
<dbReference type="GO" id="GO:0016491">
    <property type="term" value="F:oxidoreductase activity"/>
    <property type="evidence" value="ECO:0007669"/>
    <property type="project" value="UniProtKB-KW"/>
</dbReference>
<accession>A0AAJ5ZDH0</accession>
<dbReference type="SUPFAM" id="SSF51430">
    <property type="entry name" value="NAD(P)-linked oxidoreductase"/>
    <property type="match status" value="1"/>
</dbReference>
<reference evidence="4" key="2">
    <citation type="journal article" date="2023" name="Nat. Commun.">
        <title>Cultivation of marine bacteria of the SAR202 clade.</title>
        <authorList>
            <person name="Lim Y."/>
            <person name="Seo J.H."/>
            <person name="Giovannoni S.J."/>
            <person name="Kang I."/>
            <person name="Cho J.C."/>
        </authorList>
    </citation>
    <scope>NUCLEOTIDE SEQUENCE</scope>
    <source>
        <strain evidence="4">JH1073</strain>
    </source>
</reference>
<dbReference type="PANTHER" id="PTHR43364:SF4">
    <property type="entry name" value="NAD(P)-LINKED OXIDOREDUCTASE SUPERFAMILY PROTEIN"/>
    <property type="match status" value="1"/>
</dbReference>
<reference evidence="5" key="3">
    <citation type="submission" date="2023-06" db="EMBL/GenBank/DDBJ databases">
        <title>Pangenomics reveal diversification of enzyme families and niche specialization in globally abundant SAR202 bacteria.</title>
        <authorList>
            <person name="Saw J.H.W."/>
        </authorList>
    </citation>
    <scope>NUCLEOTIDE SEQUENCE [LARGE SCALE GENOMIC DNA]</scope>
    <source>
        <strain evidence="5">JH1073</strain>
    </source>
</reference>
<keyword evidence="1" id="KW-0560">Oxidoreductase</keyword>
<keyword evidence="5" id="KW-1185">Reference proteome</keyword>
<dbReference type="EMBL" id="CP046147">
    <property type="protein sequence ID" value="WFG39402.1"/>
    <property type="molecule type" value="Genomic_DNA"/>
</dbReference>
<dbReference type="PROSITE" id="PS00062">
    <property type="entry name" value="ALDOKETO_REDUCTASE_2"/>
    <property type="match status" value="1"/>
</dbReference>
<dbReference type="InterPro" id="IPR020471">
    <property type="entry name" value="AKR"/>
</dbReference>
<dbReference type="AlphaFoldDB" id="A0AAJ5ZDH0"/>
<evidence type="ECO:0000313" key="3">
    <source>
        <dbReference type="EMBL" id="MDG0865866.1"/>
    </source>
</evidence>
<dbReference type="PANTHER" id="PTHR43364">
    <property type="entry name" value="NADH-SPECIFIC METHYLGLYOXAL REDUCTASE-RELATED"/>
    <property type="match status" value="1"/>
</dbReference>
<evidence type="ECO:0000259" key="2">
    <source>
        <dbReference type="Pfam" id="PF00248"/>
    </source>
</evidence>
<dbReference type="CDD" id="cd19085">
    <property type="entry name" value="AKR_AKR11B3"/>
    <property type="match status" value="1"/>
</dbReference>
<dbReference type="InterPro" id="IPR018170">
    <property type="entry name" value="Aldo/ket_reductase_CS"/>
</dbReference>
<feature type="domain" description="NADP-dependent oxidoreductase" evidence="2">
    <location>
        <begin position="25"/>
        <end position="316"/>
    </location>
</feature>
<dbReference type="Gene3D" id="3.20.20.100">
    <property type="entry name" value="NADP-dependent oxidoreductase domain"/>
    <property type="match status" value="1"/>
</dbReference>
<dbReference type="InterPro" id="IPR050523">
    <property type="entry name" value="AKR_Detox_Biosynth"/>
</dbReference>
<protein>
    <submittedName>
        <fullName evidence="4">Aldo/keto reductase</fullName>
    </submittedName>
</protein>
<evidence type="ECO:0000313" key="5">
    <source>
        <dbReference type="Proteomes" id="UP001219901"/>
    </source>
</evidence>
<dbReference type="Proteomes" id="UP001219901">
    <property type="component" value="Chromosome"/>
</dbReference>
<evidence type="ECO:0000256" key="1">
    <source>
        <dbReference type="ARBA" id="ARBA00023002"/>
    </source>
</evidence>
<proteinExistence type="predicted"/>
<dbReference type="InterPro" id="IPR023210">
    <property type="entry name" value="NADP_OxRdtase_dom"/>
</dbReference>
<name>A0AAJ5ZDH0_9CHLR</name>
<dbReference type="Proteomes" id="UP001321249">
    <property type="component" value="Unassembled WGS sequence"/>
</dbReference>
<gene>
    <name evidence="3" type="ORF">GKO46_02115</name>
    <name evidence="4" type="ORF">GKO48_07145</name>
</gene>
<organism evidence="4 5">
    <name type="scientific">Candidatus Lucifugimonas marina</name>
    <dbReference type="NCBI Taxonomy" id="3038979"/>
    <lineage>
        <taxon>Bacteria</taxon>
        <taxon>Bacillati</taxon>
        <taxon>Chloroflexota</taxon>
        <taxon>Dehalococcoidia</taxon>
        <taxon>SAR202 cluster</taxon>
        <taxon>Candidatus Lucifugimonadales</taxon>
        <taxon>Candidatus Lucifugimonadaceae</taxon>
        <taxon>Candidatus Lucifugimonas</taxon>
    </lineage>
</organism>
<reference evidence="5 6" key="1">
    <citation type="submission" date="2019-11" db="EMBL/GenBank/DDBJ databases">
        <authorList>
            <person name="Cho J.-C."/>
        </authorList>
    </citation>
    <scope>NUCLEOTIDE SEQUENCE [LARGE SCALE GENOMIC DNA]</scope>
    <source>
        <strain evidence="4 5">JH1073</strain>
        <strain evidence="3 6">JH702</strain>
    </source>
</reference>
<dbReference type="InterPro" id="IPR036812">
    <property type="entry name" value="NAD(P)_OxRdtase_dom_sf"/>
</dbReference>